<dbReference type="PANTHER" id="PTHR30108:SF17">
    <property type="entry name" value="FERULIC ACID DECARBOXYLASE 1"/>
    <property type="match status" value="1"/>
</dbReference>
<dbReference type="GO" id="GO:0033494">
    <property type="term" value="P:ferulate metabolic process"/>
    <property type="evidence" value="ECO:0007669"/>
    <property type="project" value="TreeGrafter"/>
</dbReference>
<accession>A0A544Z4D1</accession>
<dbReference type="InterPro" id="IPR049383">
    <property type="entry name" value="UbiD-like_N"/>
</dbReference>
<evidence type="ECO:0000313" key="5">
    <source>
        <dbReference type="Proteomes" id="UP000316541"/>
    </source>
</evidence>
<evidence type="ECO:0000313" key="4">
    <source>
        <dbReference type="EMBL" id="TQS23482.1"/>
    </source>
</evidence>
<name>A0A544Z4D1_9ACTN</name>
<dbReference type="PANTHER" id="PTHR30108">
    <property type="entry name" value="3-OCTAPRENYL-4-HYDROXYBENZOATE CARBOXY-LYASE-RELATED"/>
    <property type="match status" value="1"/>
</dbReference>
<gene>
    <name evidence="4" type="ORF">FLX08_03190</name>
</gene>
<dbReference type="GO" id="GO:0016831">
    <property type="term" value="F:carboxy-lyase activity"/>
    <property type="evidence" value="ECO:0007669"/>
    <property type="project" value="InterPro"/>
</dbReference>
<reference evidence="4 5" key="1">
    <citation type="submission" date="2019-07" db="EMBL/GenBank/DDBJ databases">
        <title>Microbispora hainanensis DSM 45428.</title>
        <authorList>
            <person name="Thawai C."/>
        </authorList>
    </citation>
    <scope>NUCLEOTIDE SEQUENCE [LARGE SCALE GENOMIC DNA]</scope>
    <source>
        <strain evidence="4 5">DSM 45428</strain>
    </source>
</reference>
<evidence type="ECO:0000259" key="3">
    <source>
        <dbReference type="Pfam" id="PF20696"/>
    </source>
</evidence>
<dbReference type="GO" id="GO:0046281">
    <property type="term" value="P:cinnamic acid catabolic process"/>
    <property type="evidence" value="ECO:0007669"/>
    <property type="project" value="TreeGrafter"/>
</dbReference>
<evidence type="ECO:0000259" key="2">
    <source>
        <dbReference type="Pfam" id="PF20695"/>
    </source>
</evidence>
<dbReference type="EMBL" id="VIRM01000003">
    <property type="protein sequence ID" value="TQS23482.1"/>
    <property type="molecule type" value="Genomic_DNA"/>
</dbReference>
<dbReference type="Pfam" id="PF20695">
    <property type="entry name" value="UbiD_N"/>
    <property type="match status" value="1"/>
</dbReference>
<dbReference type="Gene3D" id="3.40.1670.10">
    <property type="entry name" value="UbiD C-terminal domain-like"/>
    <property type="match status" value="1"/>
</dbReference>
<feature type="domain" description="3-octaprenyl-4-hydroxybenzoate carboxy-lyase-like C-terminal" evidence="3">
    <location>
        <begin position="365"/>
        <end position="488"/>
    </location>
</feature>
<protein>
    <submittedName>
        <fullName evidence="4">UbiD family decarboxylase</fullName>
    </submittedName>
</protein>
<dbReference type="AlphaFoldDB" id="A0A544Z4D1"/>
<comment type="caution">
    <text evidence="4">The sequence shown here is derived from an EMBL/GenBank/DDBJ whole genome shotgun (WGS) entry which is preliminary data.</text>
</comment>
<organism evidence="4 5">
    <name type="scientific">Microbispora hainanensis</name>
    <dbReference type="NCBI Taxonomy" id="568844"/>
    <lineage>
        <taxon>Bacteria</taxon>
        <taxon>Bacillati</taxon>
        <taxon>Actinomycetota</taxon>
        <taxon>Actinomycetes</taxon>
        <taxon>Streptosporangiales</taxon>
        <taxon>Streptosporangiaceae</taxon>
        <taxon>Microbispora</taxon>
    </lineage>
</organism>
<proteinExistence type="predicted"/>
<feature type="domain" description="3-octaprenyl-4-hydroxybenzoate carboxy-lyase-like N-terminal" evidence="2">
    <location>
        <begin position="57"/>
        <end position="131"/>
    </location>
</feature>
<dbReference type="InterPro" id="IPR002830">
    <property type="entry name" value="UbiD"/>
</dbReference>
<dbReference type="GO" id="GO:0005737">
    <property type="term" value="C:cytoplasm"/>
    <property type="evidence" value="ECO:0007669"/>
    <property type="project" value="TreeGrafter"/>
</dbReference>
<dbReference type="Pfam" id="PF20696">
    <property type="entry name" value="UbiD_C"/>
    <property type="match status" value="1"/>
</dbReference>
<dbReference type="Proteomes" id="UP000316541">
    <property type="component" value="Unassembled WGS sequence"/>
</dbReference>
<dbReference type="SUPFAM" id="SSF143968">
    <property type="entry name" value="UbiD C-terminal domain-like"/>
    <property type="match status" value="1"/>
</dbReference>
<dbReference type="NCBIfam" id="TIGR00148">
    <property type="entry name" value="UbiD family decarboxylase"/>
    <property type="match status" value="1"/>
</dbReference>
<dbReference type="SUPFAM" id="SSF50475">
    <property type="entry name" value="FMN-binding split barrel"/>
    <property type="match status" value="1"/>
</dbReference>
<dbReference type="Pfam" id="PF01977">
    <property type="entry name" value="UbiD"/>
    <property type="match status" value="1"/>
</dbReference>
<dbReference type="InterPro" id="IPR048304">
    <property type="entry name" value="UbiD_Rift_dom"/>
</dbReference>
<sequence>MKTHRNFWHETIRTLCHETDTCHDSASKRSLQHAFAQVAPVSYNDYDAPHADLRELIERIDRSGQLVRLGGVDPHLELGTLIELIAHRGGEGGPAVLFDDLVGAKPGHRAFSGATNSAGRLALTLGLPAPGHPLDVVRAYRDRMKTHQPIPPVTVDDGPVLENILRDDEVDVTALVAPLLHERDGGRYIGTDDLVTMRDPDDGWVNIGTYRSMVHGPDRVGLWMSPGKQGRQIREKYFSRGEPCPVLISCGHDPLLFLASGNELRYGLSEYDYAGGHRGMPFEVVASELHGLPMPARAELVLEGEMYPGDVAPEGPFGEFTGYYAGGRSDQPVVRVRRVYHRNDPIVTVASPIRPPSNFSYSKCVMKAGMIWDEVERAGLSGVQGVWCHEAGAARLFNVISVKQAYDGHAKQAGLLAASCQSGSYLGRFVVVVDEDIDPTDMFDVLWAMSTRCDPVDDIEIIRRAWSGPLDPRIPHGQTHNSRAVIMAVRPYDRIKEFPPVAEASPELREQVARKFAGVLAGLGSSSPRQEEAQ</sequence>
<dbReference type="InterPro" id="IPR049381">
    <property type="entry name" value="UbiD-like_C"/>
</dbReference>
<feature type="domain" description="3-octaprenyl-4-hydroxybenzoate carboxy-lyase-like Rift-related" evidence="1">
    <location>
        <begin position="156"/>
        <end position="352"/>
    </location>
</feature>
<evidence type="ECO:0000259" key="1">
    <source>
        <dbReference type="Pfam" id="PF01977"/>
    </source>
</evidence>